<name>A0A9D4PCR8_RHISA</name>
<comment type="caution">
    <text evidence="2">The sequence shown here is derived from an EMBL/GenBank/DDBJ whole genome shotgun (WGS) entry which is preliminary data.</text>
</comment>
<reference evidence="2" key="1">
    <citation type="journal article" date="2020" name="Cell">
        <title>Large-Scale Comparative Analyses of Tick Genomes Elucidate Their Genetic Diversity and Vector Capacities.</title>
        <authorList>
            <consortium name="Tick Genome and Microbiome Consortium (TIGMIC)"/>
            <person name="Jia N."/>
            <person name="Wang J."/>
            <person name="Shi W."/>
            <person name="Du L."/>
            <person name="Sun Y."/>
            <person name="Zhan W."/>
            <person name="Jiang J.F."/>
            <person name="Wang Q."/>
            <person name="Zhang B."/>
            <person name="Ji P."/>
            <person name="Bell-Sakyi L."/>
            <person name="Cui X.M."/>
            <person name="Yuan T.T."/>
            <person name="Jiang B.G."/>
            <person name="Yang W.F."/>
            <person name="Lam T.T."/>
            <person name="Chang Q.C."/>
            <person name="Ding S.J."/>
            <person name="Wang X.J."/>
            <person name="Zhu J.G."/>
            <person name="Ruan X.D."/>
            <person name="Zhao L."/>
            <person name="Wei J.T."/>
            <person name="Ye R.Z."/>
            <person name="Que T.C."/>
            <person name="Du C.H."/>
            <person name="Zhou Y.H."/>
            <person name="Cheng J.X."/>
            <person name="Dai P.F."/>
            <person name="Guo W.B."/>
            <person name="Han X.H."/>
            <person name="Huang E.J."/>
            <person name="Li L.F."/>
            <person name="Wei W."/>
            <person name="Gao Y.C."/>
            <person name="Liu J.Z."/>
            <person name="Shao H.Z."/>
            <person name="Wang X."/>
            <person name="Wang C.C."/>
            <person name="Yang T.C."/>
            <person name="Huo Q.B."/>
            <person name="Li W."/>
            <person name="Chen H.Y."/>
            <person name="Chen S.E."/>
            <person name="Zhou L.G."/>
            <person name="Ni X.B."/>
            <person name="Tian J.H."/>
            <person name="Sheng Y."/>
            <person name="Liu T."/>
            <person name="Pan Y.S."/>
            <person name="Xia L.Y."/>
            <person name="Li J."/>
            <person name="Zhao F."/>
            <person name="Cao W.C."/>
        </authorList>
    </citation>
    <scope>NUCLEOTIDE SEQUENCE</scope>
    <source>
        <strain evidence="2">Rsan-2018</strain>
    </source>
</reference>
<gene>
    <name evidence="2" type="ORF">HPB52_010550</name>
</gene>
<sequence>MPDRPDTAEPLSAEVAQFVSALLNVFSENLCVEGFTASLWTIFCFVRVLRQFVIEHKPSTEAGGDGDSPSLQRTSPLSQGDSVSPSRISEQDWPEADWIQDDPWGTREWRSPVKRQNPSPKRSGDGAKSKSPGKSPPSEGTRCKLGSRTGTSSISVQNWPEASASGTQQRHSPTKRSAPSPKRGSDGDKPKSPGKLLASKRSIRKWPSSISERDWLEAGASGTQQKHSSTKRFKSSAKPSSDGNKPKTEGTLQSPRTAHSKRPSWISEQDWLEAGPSGTKQGSSQVKRSARGHTPTKTSRKQQKTTPASPIASVFPRRRLKYTEDFFGQCEPVADPGICGVDKEDWKDHAMPAAEDPVEGGQRQPLEPDPADFFSRAFDEVARLGLESQDLLASWCAALCDDDQPSGDDPSS</sequence>
<evidence type="ECO:0000313" key="2">
    <source>
        <dbReference type="EMBL" id="KAH7935617.1"/>
    </source>
</evidence>
<dbReference type="AlphaFoldDB" id="A0A9D4PCR8"/>
<feature type="region of interest" description="Disordered" evidence="1">
    <location>
        <begin position="58"/>
        <end position="315"/>
    </location>
</feature>
<dbReference type="EMBL" id="JABSTV010001255">
    <property type="protein sequence ID" value="KAH7935617.1"/>
    <property type="molecule type" value="Genomic_DNA"/>
</dbReference>
<evidence type="ECO:0000313" key="3">
    <source>
        <dbReference type="Proteomes" id="UP000821837"/>
    </source>
</evidence>
<protein>
    <submittedName>
        <fullName evidence="2">Uncharacterized protein</fullName>
    </submittedName>
</protein>
<feature type="compositionally biased region" description="Low complexity" evidence="1">
    <location>
        <begin position="129"/>
        <end position="138"/>
    </location>
</feature>
<accession>A0A9D4PCR8</accession>
<feature type="compositionally biased region" description="Polar residues" evidence="1">
    <location>
        <begin position="278"/>
        <end position="287"/>
    </location>
</feature>
<evidence type="ECO:0000256" key="1">
    <source>
        <dbReference type="SAM" id="MobiDB-lite"/>
    </source>
</evidence>
<dbReference type="Proteomes" id="UP000821837">
    <property type="component" value="Unassembled WGS sequence"/>
</dbReference>
<dbReference type="VEuPathDB" id="VectorBase:RSAN_044827"/>
<feature type="compositionally biased region" description="Polar residues" evidence="1">
    <location>
        <begin position="148"/>
        <end position="177"/>
    </location>
</feature>
<proteinExistence type="predicted"/>
<feature type="compositionally biased region" description="Polar residues" evidence="1">
    <location>
        <begin position="69"/>
        <end position="88"/>
    </location>
</feature>
<reference evidence="2" key="2">
    <citation type="submission" date="2021-09" db="EMBL/GenBank/DDBJ databases">
        <authorList>
            <person name="Jia N."/>
            <person name="Wang J."/>
            <person name="Shi W."/>
            <person name="Du L."/>
            <person name="Sun Y."/>
            <person name="Zhan W."/>
            <person name="Jiang J."/>
            <person name="Wang Q."/>
            <person name="Zhang B."/>
            <person name="Ji P."/>
            <person name="Sakyi L.B."/>
            <person name="Cui X."/>
            <person name="Yuan T."/>
            <person name="Jiang B."/>
            <person name="Yang W."/>
            <person name="Lam T.T.-Y."/>
            <person name="Chang Q."/>
            <person name="Ding S."/>
            <person name="Wang X."/>
            <person name="Zhu J."/>
            <person name="Ruan X."/>
            <person name="Zhao L."/>
            <person name="Wei J."/>
            <person name="Que T."/>
            <person name="Du C."/>
            <person name="Cheng J."/>
            <person name="Dai P."/>
            <person name="Han X."/>
            <person name="Huang E."/>
            <person name="Gao Y."/>
            <person name="Liu J."/>
            <person name="Shao H."/>
            <person name="Ye R."/>
            <person name="Li L."/>
            <person name="Wei W."/>
            <person name="Wang X."/>
            <person name="Wang C."/>
            <person name="Huo Q."/>
            <person name="Li W."/>
            <person name="Guo W."/>
            <person name="Chen H."/>
            <person name="Chen S."/>
            <person name="Zhou L."/>
            <person name="Zhou L."/>
            <person name="Ni X."/>
            <person name="Tian J."/>
            <person name="Zhou Y."/>
            <person name="Sheng Y."/>
            <person name="Liu T."/>
            <person name="Pan Y."/>
            <person name="Xia L."/>
            <person name="Li J."/>
            <person name="Zhao F."/>
            <person name="Cao W."/>
        </authorList>
    </citation>
    <scope>NUCLEOTIDE SEQUENCE</scope>
    <source>
        <strain evidence="2">Rsan-2018</strain>
        <tissue evidence="2">Larvae</tissue>
    </source>
</reference>
<keyword evidence="3" id="KW-1185">Reference proteome</keyword>
<organism evidence="2 3">
    <name type="scientific">Rhipicephalus sanguineus</name>
    <name type="common">Brown dog tick</name>
    <name type="synonym">Ixodes sanguineus</name>
    <dbReference type="NCBI Taxonomy" id="34632"/>
    <lineage>
        <taxon>Eukaryota</taxon>
        <taxon>Metazoa</taxon>
        <taxon>Ecdysozoa</taxon>
        <taxon>Arthropoda</taxon>
        <taxon>Chelicerata</taxon>
        <taxon>Arachnida</taxon>
        <taxon>Acari</taxon>
        <taxon>Parasitiformes</taxon>
        <taxon>Ixodida</taxon>
        <taxon>Ixodoidea</taxon>
        <taxon>Ixodidae</taxon>
        <taxon>Rhipicephalinae</taxon>
        <taxon>Rhipicephalus</taxon>
        <taxon>Rhipicephalus</taxon>
    </lineage>
</organism>